<dbReference type="InterPro" id="IPR001279">
    <property type="entry name" value="Metallo-B-lactamas"/>
</dbReference>
<dbReference type="Proteomes" id="UP000320244">
    <property type="component" value="Unassembled WGS sequence"/>
</dbReference>
<dbReference type="GO" id="GO:0016787">
    <property type="term" value="F:hydrolase activity"/>
    <property type="evidence" value="ECO:0007669"/>
    <property type="project" value="UniProtKB-KW"/>
</dbReference>
<dbReference type="InterPro" id="IPR036866">
    <property type="entry name" value="RibonucZ/Hydroxyglut_hydro"/>
</dbReference>
<keyword evidence="2" id="KW-0378">Hydrolase</keyword>
<comment type="caution">
    <text evidence="2">The sequence shown here is derived from an EMBL/GenBank/DDBJ whole genome shotgun (WGS) entry which is preliminary data.</text>
</comment>
<dbReference type="PANTHER" id="PTHR36839">
    <property type="entry name" value="METALLO-BETA-LACTAMASE FAMILY PROTEIN (AFU_ORTHOLOGUE AFUA_5G12770)"/>
    <property type="match status" value="1"/>
</dbReference>
<organism evidence="2 3">
    <name type="scientific">Leekyejoonella antrihumi</name>
    <dbReference type="NCBI Taxonomy" id="1660198"/>
    <lineage>
        <taxon>Bacteria</taxon>
        <taxon>Bacillati</taxon>
        <taxon>Actinomycetota</taxon>
        <taxon>Actinomycetes</taxon>
        <taxon>Micrococcales</taxon>
        <taxon>Dermacoccaceae</taxon>
        <taxon>Leekyejoonella</taxon>
    </lineage>
</organism>
<proteinExistence type="predicted"/>
<dbReference type="SMART" id="SM00849">
    <property type="entry name" value="Lactamase_B"/>
    <property type="match status" value="1"/>
</dbReference>
<name>A0A563E2T7_9MICO</name>
<protein>
    <submittedName>
        <fullName evidence="2">MBL fold metallo-hydrolase</fullName>
    </submittedName>
</protein>
<sequence>MLICATCAVEYAEPVPEVCPICADERQYVPLDGQHWTSLDELASNGEELTVHDLEPGMLGIRSRPSVGIGQQCIVVTTSQGSLVWDPTGYVDDATAQRVRDLGPVLAIAASHPHMFGVQVEWSRRLGNAPVLVAEADHGWLGRDDEAIQTWSGTREIAGGLILHQVGGHFAGSACVLWKDGADGDGVLLTGDTIFPNPDHRSVGFLRSYPNKIPLSGAVVQRIAGRLEALSFDRIYGNFNNVIDHDGRQVVRASADRHTAWVRGDHDDLT</sequence>
<dbReference type="PANTHER" id="PTHR36839:SF1">
    <property type="entry name" value="METALLO-BETA-LACTAMASE FAMILY PROTEIN (AFU_ORTHOLOGUE AFUA_5G12770)"/>
    <property type="match status" value="1"/>
</dbReference>
<dbReference type="Pfam" id="PF00753">
    <property type="entry name" value="Lactamase_B"/>
    <property type="match status" value="1"/>
</dbReference>
<feature type="domain" description="Metallo-beta-lactamase" evidence="1">
    <location>
        <begin position="70"/>
        <end position="239"/>
    </location>
</feature>
<dbReference type="SUPFAM" id="SSF56281">
    <property type="entry name" value="Metallo-hydrolase/oxidoreductase"/>
    <property type="match status" value="1"/>
</dbReference>
<dbReference type="OrthoDB" id="2373347at2"/>
<keyword evidence="3" id="KW-1185">Reference proteome</keyword>
<evidence type="ECO:0000259" key="1">
    <source>
        <dbReference type="SMART" id="SM00849"/>
    </source>
</evidence>
<reference evidence="2 3" key="1">
    <citation type="submission" date="2019-05" db="EMBL/GenBank/DDBJ databases">
        <authorList>
            <person name="Lee S.D."/>
        </authorList>
    </citation>
    <scope>NUCLEOTIDE SEQUENCE [LARGE SCALE GENOMIC DNA]</scope>
    <source>
        <strain evidence="2 3">C5-26</strain>
    </source>
</reference>
<dbReference type="AlphaFoldDB" id="A0A563E2T7"/>
<dbReference type="RefSeq" id="WP_146316388.1">
    <property type="nucleotide sequence ID" value="NZ_VCQV01000009.1"/>
</dbReference>
<evidence type="ECO:0000313" key="2">
    <source>
        <dbReference type="EMBL" id="TWP36847.1"/>
    </source>
</evidence>
<evidence type="ECO:0000313" key="3">
    <source>
        <dbReference type="Proteomes" id="UP000320244"/>
    </source>
</evidence>
<dbReference type="EMBL" id="VCQV01000009">
    <property type="protein sequence ID" value="TWP36847.1"/>
    <property type="molecule type" value="Genomic_DNA"/>
</dbReference>
<reference evidence="2 3" key="2">
    <citation type="submission" date="2019-08" db="EMBL/GenBank/DDBJ databases">
        <title>Jejuicoccus antrihumi gen. nov., sp. nov., a new member of the family Dermacoccaceae isolated from a cave.</title>
        <authorList>
            <person name="Schumann P."/>
            <person name="Kim I.S."/>
        </authorList>
    </citation>
    <scope>NUCLEOTIDE SEQUENCE [LARGE SCALE GENOMIC DNA]</scope>
    <source>
        <strain evidence="2 3">C5-26</strain>
    </source>
</reference>
<dbReference type="Gene3D" id="3.60.15.10">
    <property type="entry name" value="Ribonuclease Z/Hydroxyacylglutathione hydrolase-like"/>
    <property type="match status" value="1"/>
</dbReference>
<accession>A0A563E2T7</accession>
<gene>
    <name evidence="2" type="ORF">FGL98_08825</name>
</gene>